<dbReference type="EMBL" id="CAAJGR010000119">
    <property type="protein sequence ID" value="VHO05080.1"/>
    <property type="molecule type" value="Genomic_DNA"/>
</dbReference>
<accession>A0A486XS44</accession>
<reference evidence="2" key="1">
    <citation type="submission" date="2019-04" db="EMBL/GenBank/DDBJ databases">
        <authorList>
            <person name="Brambilla D."/>
        </authorList>
    </citation>
    <scope>NUCLEOTIDE SEQUENCE</scope>
    <source>
        <strain evidence="2">BAL1</strain>
    </source>
</reference>
<keyword evidence="1" id="KW-0812">Transmembrane</keyword>
<protein>
    <submittedName>
        <fullName evidence="2">Uncharacterized protein</fullName>
    </submittedName>
</protein>
<sequence>MGWPRLNASKNKFVADYFFSIIAAILKMLLLDTTTITGLSVMWHILLIRPEQKYLRCSRQGY</sequence>
<evidence type="ECO:0000313" key="2">
    <source>
        <dbReference type="EMBL" id="VHO05080.1"/>
    </source>
</evidence>
<name>A0A486XS44_9GAMM</name>
<evidence type="ECO:0000256" key="1">
    <source>
        <dbReference type="SAM" id="Phobius"/>
    </source>
</evidence>
<proteinExistence type="predicted"/>
<gene>
    <name evidence="2" type="ORF">BAL341_2282</name>
</gene>
<organism evidence="2">
    <name type="scientific">Rheinheimera sp. BAL341</name>
    <dbReference type="NCBI Taxonomy" id="1708203"/>
    <lineage>
        <taxon>Bacteria</taxon>
        <taxon>Pseudomonadati</taxon>
        <taxon>Pseudomonadota</taxon>
        <taxon>Gammaproteobacteria</taxon>
        <taxon>Chromatiales</taxon>
        <taxon>Chromatiaceae</taxon>
        <taxon>Rheinheimera</taxon>
    </lineage>
</organism>
<keyword evidence="1" id="KW-0472">Membrane</keyword>
<keyword evidence="1" id="KW-1133">Transmembrane helix</keyword>
<feature type="transmembrane region" description="Helical" evidence="1">
    <location>
        <begin position="17"/>
        <end position="46"/>
    </location>
</feature>
<dbReference type="AlphaFoldDB" id="A0A486XS44"/>